<dbReference type="Proteomes" id="UP000190814">
    <property type="component" value="Unassembled WGS sequence"/>
</dbReference>
<dbReference type="OrthoDB" id="9762440at2"/>
<evidence type="ECO:0000259" key="2">
    <source>
        <dbReference type="Pfam" id="PF03432"/>
    </source>
</evidence>
<keyword evidence="1" id="KW-0175">Coiled coil</keyword>
<dbReference type="Pfam" id="PF03432">
    <property type="entry name" value="Relaxase"/>
    <property type="match status" value="1"/>
</dbReference>
<gene>
    <name evidence="3" type="ORF">SAMN02745111_02406</name>
</gene>
<accession>A0A1T4W629</accession>
<sequence length="462" mass="54800">MAITKLMHIKERNTGDPSTGLRNCINYILNPEKTDNMKLVVSNSGLTPDEILKSFIKTKDYYNKRFGRQGYHFIVSYPAGEKIKDSIMLNVMDDITQELLNDEYDYVAAVHNDTDHPHGHIVFNSVNRINGKKYRYNNGDWAKIIQPIVNRVSEKYNLPLINIMVMDEKTEQGTLNKRKLLKHDIDEAIKKANDYEELLEILEKDYDIEVKEAYSKRYGTILKYKPLGESKYIRANSLGYGYYPEDLKRRLNLDRLEIKDVELAVNENINKMHIYKGFISWDNMSVYQKEIAKKIYYADHVLKNGKHLSNWEVNRTISKINTLTNSIMTIQKNQVDSFSDLINKIEKKENQIIKIQKYMKMLNQEYRDYLKYSKDVPSLFDLLKSYKVFAEEQDINIDKLKKIEKYMDVKKVEQAYNTYIKKMDELRKVKKELQNDRKYLKKIKKELVNNLEERKLDKTRLK</sequence>
<dbReference type="EMBL" id="FUXZ01000023">
    <property type="protein sequence ID" value="SKA72732.1"/>
    <property type="molecule type" value="Genomic_DNA"/>
</dbReference>
<feature type="coiled-coil region" evidence="1">
    <location>
        <begin position="409"/>
        <end position="450"/>
    </location>
</feature>
<evidence type="ECO:0000313" key="3">
    <source>
        <dbReference type="EMBL" id="SKA72732.1"/>
    </source>
</evidence>
<feature type="coiled-coil region" evidence="1">
    <location>
        <begin position="178"/>
        <end position="212"/>
    </location>
</feature>
<dbReference type="STRING" id="39495.SAMN02745111_02406"/>
<feature type="domain" description="MobA/VirD2-like nuclease" evidence="2">
    <location>
        <begin position="27"/>
        <end position="158"/>
    </location>
</feature>
<proteinExistence type="predicted"/>
<keyword evidence="4" id="KW-1185">Reference proteome</keyword>
<organism evidence="3 4">
    <name type="scientific">Eubacterium uniforme</name>
    <dbReference type="NCBI Taxonomy" id="39495"/>
    <lineage>
        <taxon>Bacteria</taxon>
        <taxon>Bacillati</taxon>
        <taxon>Bacillota</taxon>
        <taxon>Clostridia</taxon>
        <taxon>Eubacteriales</taxon>
        <taxon>Eubacteriaceae</taxon>
        <taxon>Eubacterium</taxon>
    </lineage>
</organism>
<evidence type="ECO:0000256" key="1">
    <source>
        <dbReference type="SAM" id="Coils"/>
    </source>
</evidence>
<reference evidence="3 4" key="1">
    <citation type="submission" date="2017-02" db="EMBL/GenBank/DDBJ databases">
        <authorList>
            <person name="Peterson S.W."/>
        </authorList>
    </citation>
    <scope>NUCLEOTIDE SEQUENCE [LARGE SCALE GENOMIC DNA]</scope>
    <source>
        <strain evidence="3 4">ATCC 35992</strain>
    </source>
</reference>
<dbReference type="RefSeq" id="WP_078767212.1">
    <property type="nucleotide sequence ID" value="NZ_FUXZ01000023.1"/>
</dbReference>
<protein>
    <submittedName>
        <fullName evidence="3">Relaxase/Mobilisation nuclease domain-containing protein</fullName>
    </submittedName>
</protein>
<name>A0A1T4W629_9FIRM</name>
<dbReference type="AlphaFoldDB" id="A0A1T4W629"/>
<dbReference type="InterPro" id="IPR005094">
    <property type="entry name" value="Endonuclease_MobA/VirD2"/>
</dbReference>
<evidence type="ECO:0000313" key="4">
    <source>
        <dbReference type="Proteomes" id="UP000190814"/>
    </source>
</evidence>